<evidence type="ECO:0000313" key="1">
    <source>
        <dbReference type="EMBL" id="EGZ18576.1"/>
    </source>
</evidence>
<name>G4ZGD1_PHYSP</name>
<feature type="non-terminal residue" evidence="1">
    <location>
        <position position="170"/>
    </location>
</feature>
<organism evidence="1 2">
    <name type="scientific">Phytophthora sojae (strain P6497)</name>
    <name type="common">Soybean stem and root rot agent</name>
    <name type="synonym">Phytophthora megasperma f. sp. glycines</name>
    <dbReference type="NCBI Taxonomy" id="1094619"/>
    <lineage>
        <taxon>Eukaryota</taxon>
        <taxon>Sar</taxon>
        <taxon>Stramenopiles</taxon>
        <taxon>Oomycota</taxon>
        <taxon>Peronosporomycetes</taxon>
        <taxon>Peronosporales</taxon>
        <taxon>Peronosporaceae</taxon>
        <taxon>Phytophthora</taxon>
    </lineage>
</organism>
<dbReference type="KEGG" id="psoj:PHYSODRAFT_376633"/>
<keyword evidence="2" id="KW-1185">Reference proteome</keyword>
<dbReference type="InParanoid" id="G4ZGD1"/>
<feature type="non-terminal residue" evidence="1">
    <location>
        <position position="1"/>
    </location>
</feature>
<reference evidence="1 2" key="1">
    <citation type="journal article" date="2006" name="Science">
        <title>Phytophthora genome sequences uncover evolutionary origins and mechanisms of pathogenesis.</title>
        <authorList>
            <person name="Tyler B.M."/>
            <person name="Tripathy S."/>
            <person name="Zhang X."/>
            <person name="Dehal P."/>
            <person name="Jiang R.H."/>
            <person name="Aerts A."/>
            <person name="Arredondo F.D."/>
            <person name="Baxter L."/>
            <person name="Bensasson D."/>
            <person name="Beynon J.L."/>
            <person name="Chapman J."/>
            <person name="Damasceno C.M."/>
            <person name="Dorrance A.E."/>
            <person name="Dou D."/>
            <person name="Dickerman A.W."/>
            <person name="Dubchak I.L."/>
            <person name="Garbelotto M."/>
            <person name="Gijzen M."/>
            <person name="Gordon S.G."/>
            <person name="Govers F."/>
            <person name="Grunwald N.J."/>
            <person name="Huang W."/>
            <person name="Ivors K.L."/>
            <person name="Jones R.W."/>
            <person name="Kamoun S."/>
            <person name="Krampis K."/>
            <person name="Lamour K.H."/>
            <person name="Lee M.K."/>
            <person name="McDonald W.H."/>
            <person name="Medina M."/>
            <person name="Meijer H.J."/>
            <person name="Nordberg E.K."/>
            <person name="Maclean D.J."/>
            <person name="Ospina-Giraldo M.D."/>
            <person name="Morris P.F."/>
            <person name="Phuntumart V."/>
            <person name="Putnam N.H."/>
            <person name="Rash S."/>
            <person name="Rose J.K."/>
            <person name="Sakihama Y."/>
            <person name="Salamov A.A."/>
            <person name="Savidor A."/>
            <person name="Scheuring C.F."/>
            <person name="Smith B.M."/>
            <person name="Sobral B.W."/>
            <person name="Terry A."/>
            <person name="Torto-Alalibo T.A."/>
            <person name="Win J."/>
            <person name="Xu Z."/>
            <person name="Zhang H."/>
            <person name="Grigoriev I.V."/>
            <person name="Rokhsar D.S."/>
            <person name="Boore J.L."/>
        </authorList>
    </citation>
    <scope>NUCLEOTIDE SEQUENCE [LARGE SCALE GENOMIC DNA]</scope>
    <source>
        <strain evidence="1 2">P6497</strain>
    </source>
</reference>
<evidence type="ECO:0008006" key="3">
    <source>
        <dbReference type="Google" id="ProtNLM"/>
    </source>
</evidence>
<protein>
    <recommendedName>
        <fullName evidence="3">MULE transposase domain-containing protein</fullName>
    </recommendedName>
</protein>
<dbReference type="RefSeq" id="XP_009527634.1">
    <property type="nucleotide sequence ID" value="XM_009529339.1"/>
</dbReference>
<accession>G4ZGD1</accession>
<dbReference type="Proteomes" id="UP000002640">
    <property type="component" value="Unassembled WGS sequence"/>
</dbReference>
<evidence type="ECO:0000313" key="2">
    <source>
        <dbReference type="Proteomes" id="UP000002640"/>
    </source>
</evidence>
<proteinExistence type="predicted"/>
<dbReference type="GeneID" id="20650557"/>
<dbReference type="EMBL" id="JH159154">
    <property type="protein sequence ID" value="EGZ18576.1"/>
    <property type="molecule type" value="Genomic_DNA"/>
</dbReference>
<dbReference type="OMA" id="IVIAHWR"/>
<gene>
    <name evidence="1" type="ORF">PHYSODRAFT_376633</name>
</gene>
<dbReference type="AlphaFoldDB" id="G4ZGD1"/>
<sequence length="170" mass="19311">LFSVIQNRTKDFFGGDLTVKYGSMDHSAAIAGAFRAVWSDIELLNCWPHLGRKSREKKGLLSDTQVNGDIIKPQLDQLENARSREQFFALSELVTQNWRDQRQRRYAKWFDEQYLTDPWDLWFITASNVAGIVPNQNPIEAHHSAIKKVAAGHLQAAISHVLAVTLPKIV</sequence>